<gene>
    <name evidence="2" type="ORF">ABI_41780</name>
</gene>
<evidence type="ECO:0000313" key="2">
    <source>
        <dbReference type="EMBL" id="EGF89755.1"/>
    </source>
</evidence>
<organism evidence="2 3">
    <name type="scientific">Asticcacaulis biprosthecium C19</name>
    <dbReference type="NCBI Taxonomy" id="715226"/>
    <lineage>
        <taxon>Bacteria</taxon>
        <taxon>Pseudomonadati</taxon>
        <taxon>Pseudomonadota</taxon>
        <taxon>Alphaproteobacteria</taxon>
        <taxon>Caulobacterales</taxon>
        <taxon>Caulobacteraceae</taxon>
        <taxon>Asticcacaulis</taxon>
    </lineage>
</organism>
<feature type="domain" description="DUF559" evidence="1">
    <location>
        <begin position="12"/>
        <end position="94"/>
    </location>
</feature>
<dbReference type="Pfam" id="PF04480">
    <property type="entry name" value="DUF559"/>
    <property type="match status" value="1"/>
</dbReference>
<sequence length="108" mass="12121">MTPPEARLSVRLKGRPKGIHFRRQHAIGPYILDFYCAAAPLAVEVDGSVHDEDDVARRDERRTAWLQEQNVMVHRIAGADVMYDPDTAATDILEIAAKRIALSADRKI</sequence>
<dbReference type="SUPFAM" id="SSF52980">
    <property type="entry name" value="Restriction endonuclease-like"/>
    <property type="match status" value="1"/>
</dbReference>
<dbReference type="Proteomes" id="UP000006512">
    <property type="component" value="Unassembled WGS sequence"/>
</dbReference>
<dbReference type="InterPro" id="IPR011335">
    <property type="entry name" value="Restrct_endonuc-II-like"/>
</dbReference>
<evidence type="ECO:0000313" key="3">
    <source>
        <dbReference type="Proteomes" id="UP000006512"/>
    </source>
</evidence>
<name>F4QSN5_9CAUL</name>
<dbReference type="Gene3D" id="3.40.960.10">
    <property type="entry name" value="VSR Endonuclease"/>
    <property type="match status" value="1"/>
</dbReference>
<protein>
    <recommendedName>
        <fullName evidence="1">DUF559 domain-containing protein</fullName>
    </recommendedName>
</protein>
<dbReference type="PANTHER" id="PTHR38590">
    <property type="entry name" value="BLL0828 PROTEIN"/>
    <property type="match status" value="1"/>
</dbReference>
<dbReference type="PANTHER" id="PTHR38590:SF1">
    <property type="entry name" value="BLL0828 PROTEIN"/>
    <property type="match status" value="1"/>
</dbReference>
<evidence type="ECO:0000259" key="1">
    <source>
        <dbReference type="Pfam" id="PF04480"/>
    </source>
</evidence>
<dbReference type="HOGENOM" id="CLU_107928_1_1_5"/>
<reference evidence="3" key="1">
    <citation type="submission" date="2011-03" db="EMBL/GenBank/DDBJ databases">
        <title>Draft genome sequence of Brevundimonas diminuta.</title>
        <authorList>
            <person name="Brown P.J.B."/>
            <person name="Buechlein A."/>
            <person name="Hemmerich C."/>
            <person name="Brun Y.V."/>
        </authorList>
    </citation>
    <scope>NUCLEOTIDE SEQUENCE [LARGE SCALE GENOMIC DNA]</scope>
    <source>
        <strain evidence="3">C19</strain>
    </source>
</reference>
<dbReference type="eggNOG" id="COG2852">
    <property type="taxonomic scope" value="Bacteria"/>
</dbReference>
<dbReference type="STRING" id="715226.ABI_41780"/>
<keyword evidence="3" id="KW-1185">Reference proteome</keyword>
<dbReference type="InterPro" id="IPR007569">
    <property type="entry name" value="DUF559"/>
</dbReference>
<dbReference type="AlphaFoldDB" id="F4QSN5"/>
<proteinExistence type="predicted"/>
<dbReference type="CDD" id="cd01038">
    <property type="entry name" value="Endonuclease_DUF559"/>
    <property type="match status" value="1"/>
</dbReference>
<dbReference type="InterPro" id="IPR047216">
    <property type="entry name" value="Endonuclease_DUF559_bact"/>
</dbReference>
<accession>F4QSN5</accession>
<dbReference type="EMBL" id="GL883080">
    <property type="protein sequence ID" value="EGF89755.1"/>
    <property type="molecule type" value="Genomic_DNA"/>
</dbReference>